<reference evidence="1 2" key="1">
    <citation type="journal article" date="2013" name="PLoS Genet.">
        <title>The genome and development-dependent transcriptomes of Pyronema confluens: a window into fungal evolution.</title>
        <authorList>
            <person name="Traeger S."/>
            <person name="Altegoer F."/>
            <person name="Freitag M."/>
            <person name="Gabaldon T."/>
            <person name="Kempken F."/>
            <person name="Kumar A."/>
            <person name="Marcet-Houben M."/>
            <person name="Poggeler S."/>
            <person name="Stajich J.E."/>
            <person name="Nowrousian M."/>
        </authorList>
    </citation>
    <scope>NUCLEOTIDE SEQUENCE [LARGE SCALE GENOMIC DNA]</scope>
    <source>
        <strain evidence="2">CBS 100304</strain>
        <tissue evidence="1">Vegetative mycelium</tissue>
    </source>
</reference>
<evidence type="ECO:0000313" key="2">
    <source>
        <dbReference type="Proteomes" id="UP000018144"/>
    </source>
</evidence>
<organism evidence="1 2">
    <name type="scientific">Pyronema omphalodes (strain CBS 100304)</name>
    <name type="common">Pyronema confluens</name>
    <dbReference type="NCBI Taxonomy" id="1076935"/>
    <lineage>
        <taxon>Eukaryota</taxon>
        <taxon>Fungi</taxon>
        <taxon>Dikarya</taxon>
        <taxon>Ascomycota</taxon>
        <taxon>Pezizomycotina</taxon>
        <taxon>Pezizomycetes</taxon>
        <taxon>Pezizales</taxon>
        <taxon>Pyronemataceae</taxon>
        <taxon>Pyronema</taxon>
    </lineage>
</organism>
<proteinExistence type="predicted"/>
<evidence type="ECO:0000313" key="1">
    <source>
        <dbReference type="EMBL" id="CCX30184.1"/>
    </source>
</evidence>
<dbReference type="EMBL" id="HF935428">
    <property type="protein sequence ID" value="CCX30184.1"/>
    <property type="molecule type" value="Genomic_DNA"/>
</dbReference>
<dbReference type="AlphaFoldDB" id="U4LDJ7"/>
<keyword evidence="2" id="KW-1185">Reference proteome</keyword>
<protein>
    <submittedName>
        <fullName evidence="1">Uncharacterized protein</fullName>
    </submittedName>
</protein>
<gene>
    <name evidence="1" type="ORF">PCON_08286</name>
</gene>
<dbReference type="Proteomes" id="UP000018144">
    <property type="component" value="Unassembled WGS sequence"/>
</dbReference>
<name>U4LDJ7_PYROM</name>
<sequence length="367" mass="42789">MEPLPLLHEPEYEPPESEWSESEAESQIWNYDIFTDGNTFSFQWNHGAKTLYKCLKMTDITKEPFGVSYVQFYTFDVSSLRNTKNIGSRNDIQLQVISEGGTRNTLIKQKQWVAWNLYSPGRKSIALVSVACIDSNVDMHSADLRRKLWNKYLDEYRIELLLRHAQENQRYMIIKSRVLSSKSLAPVHQYLPPDFVQILRSSTKKIYINIFWPDPSRIFLGSWRNCDTIEILPEEQNLNDETLCFASRPFRIPFSDTEIFRQAQETPKKVHVFLFIPGQPWMFRIGFSQYKITENKLWDQHHNIELVLHLAFDKVNQVRKIPLSDVQPLVDIMVPEEVIMSGSGLASRESLSNDLVQSSSFWSTDAI</sequence>
<accession>U4LDJ7</accession>